<reference evidence="1 2" key="1">
    <citation type="submission" date="2020-08" db="EMBL/GenBank/DDBJ databases">
        <title>Genomic Encyclopedia of Type Strains, Phase IV (KMG-IV): sequencing the most valuable type-strain genomes for metagenomic binning, comparative biology and taxonomic classification.</title>
        <authorList>
            <person name="Goeker M."/>
        </authorList>
    </citation>
    <scope>NUCLEOTIDE SEQUENCE [LARGE SCALE GENOMIC DNA]</scope>
    <source>
        <strain evidence="1 2">DSM 26287</strain>
    </source>
</reference>
<keyword evidence="2" id="KW-1185">Reference proteome</keyword>
<organism evidence="1 2">
    <name type="scientific">Thalassotalea piscium</name>
    <dbReference type="NCBI Taxonomy" id="1230533"/>
    <lineage>
        <taxon>Bacteria</taxon>
        <taxon>Pseudomonadati</taxon>
        <taxon>Pseudomonadota</taxon>
        <taxon>Gammaproteobacteria</taxon>
        <taxon>Alteromonadales</taxon>
        <taxon>Colwelliaceae</taxon>
        <taxon>Thalassotalea</taxon>
    </lineage>
</organism>
<protein>
    <recommendedName>
        <fullName evidence="3">SapC family protein</fullName>
    </recommendedName>
</protein>
<proteinExistence type="predicted"/>
<comment type="caution">
    <text evidence="1">The sequence shown here is derived from an EMBL/GenBank/DDBJ whole genome shotgun (WGS) entry which is preliminary data.</text>
</comment>
<dbReference type="AlphaFoldDB" id="A0A7X0NFQ3"/>
<name>A0A7X0NFQ3_9GAMM</name>
<dbReference type="Proteomes" id="UP000537141">
    <property type="component" value="Unassembled WGS sequence"/>
</dbReference>
<sequence length="252" mass="28240">MNIVPVKKEQHQNLKLAKKRNLAHVENQHIVPLTAREFAQAATSYPIIIVKDPDSTRFRPVAMLGLEAGENLYYGEDKWNAIYVPQSISLVPFTLGLDPDKEKTLTACVDLDSPFVGEDKDDPLFDAEGNETELLKSVHESLGRVYEDEINTESFLKVLQENDLLMELELQLSLNTGENKKLVGLYGIDEKKLQALPDAKVTEFHKSGLFIPIHAMLVSIGQVNRLAQLRNTSESTAKVSGIQFKPVEEKTK</sequence>
<evidence type="ECO:0008006" key="3">
    <source>
        <dbReference type="Google" id="ProtNLM"/>
    </source>
</evidence>
<evidence type="ECO:0000313" key="2">
    <source>
        <dbReference type="Proteomes" id="UP000537141"/>
    </source>
</evidence>
<evidence type="ECO:0000313" key="1">
    <source>
        <dbReference type="EMBL" id="MBB6542628.1"/>
    </source>
</evidence>
<dbReference type="Pfam" id="PF07277">
    <property type="entry name" value="SapC"/>
    <property type="match status" value="1"/>
</dbReference>
<dbReference type="EMBL" id="JACHHU010000006">
    <property type="protein sequence ID" value="MBB6542628.1"/>
    <property type="molecule type" value="Genomic_DNA"/>
</dbReference>
<gene>
    <name evidence="1" type="ORF">HNQ55_001127</name>
</gene>
<accession>A0A7X0NFQ3</accession>
<dbReference type="RefSeq" id="WP_184423452.1">
    <property type="nucleotide sequence ID" value="NZ_AP027362.1"/>
</dbReference>
<dbReference type="InterPro" id="IPR010836">
    <property type="entry name" value="SapC"/>
</dbReference>